<dbReference type="PROSITE" id="PS00018">
    <property type="entry name" value="EF_HAND_1"/>
    <property type="match status" value="2"/>
</dbReference>
<dbReference type="SUPFAM" id="SSF81324">
    <property type="entry name" value="Voltage-gated potassium channels"/>
    <property type="match status" value="1"/>
</dbReference>
<dbReference type="PROSITE" id="PS50222">
    <property type="entry name" value="EF_HAND_2"/>
    <property type="match status" value="2"/>
</dbReference>
<dbReference type="EMBL" id="LSRX01000209">
    <property type="protein sequence ID" value="OLQ04500.1"/>
    <property type="molecule type" value="Genomic_DNA"/>
</dbReference>
<dbReference type="Proteomes" id="UP000186817">
    <property type="component" value="Unassembled WGS sequence"/>
</dbReference>
<dbReference type="GO" id="GO:0005216">
    <property type="term" value="F:monoatomic ion channel activity"/>
    <property type="evidence" value="ECO:0007669"/>
    <property type="project" value="InterPro"/>
</dbReference>
<organism evidence="9 10">
    <name type="scientific">Symbiodinium microadriaticum</name>
    <name type="common">Dinoflagellate</name>
    <name type="synonym">Zooxanthella microadriatica</name>
    <dbReference type="NCBI Taxonomy" id="2951"/>
    <lineage>
        <taxon>Eukaryota</taxon>
        <taxon>Sar</taxon>
        <taxon>Alveolata</taxon>
        <taxon>Dinophyceae</taxon>
        <taxon>Suessiales</taxon>
        <taxon>Symbiodiniaceae</taxon>
        <taxon>Symbiodinium</taxon>
    </lineage>
</organism>
<keyword evidence="5 7" id="KW-0472">Membrane</keyword>
<dbReference type="InterPro" id="IPR027359">
    <property type="entry name" value="Volt_channel_dom_sf"/>
</dbReference>
<dbReference type="SUPFAM" id="SSF47473">
    <property type="entry name" value="EF-hand"/>
    <property type="match status" value="1"/>
</dbReference>
<accession>A0A1Q9EAP8</accession>
<evidence type="ECO:0000256" key="7">
    <source>
        <dbReference type="SAM" id="Phobius"/>
    </source>
</evidence>
<dbReference type="Gene3D" id="1.10.238.10">
    <property type="entry name" value="EF-hand"/>
    <property type="match status" value="1"/>
</dbReference>
<feature type="region of interest" description="Disordered" evidence="6">
    <location>
        <begin position="600"/>
        <end position="670"/>
    </location>
</feature>
<evidence type="ECO:0000256" key="4">
    <source>
        <dbReference type="ARBA" id="ARBA00022989"/>
    </source>
</evidence>
<sequence>MPPHRQQRQSDDNESIDSGEDDGFPNIGDMATDFERAVSTGSAISFSRRGEIIEIPSEADEHSTARKLAISAGYFQRAGSDSADVSTVARGRSNLSVVIVYGWARKLVRSRYFAHFMVVVVLLDAVLTASDIDARAAGVETPPAVLASSSVCLALYTVELLLQLAVRGPRIFKDWLTRLDVLIIFSGYADVFLGMLLHADVLNSIGIVRVLRLSRIVRLMQLMRKNRSLRELRKLVTMLATCFKTLLWSFLFLSLVMTGWAMLIVELINPYVLQMQASHPFDNCEECKRSTTSVMHANLMLFKTVIAGDSWGLIAVPMIESHPETAIIFVGASLTLVFGVLNLIVAVVVDTFAETRENDVVNLAQEMEFSMEDDQQILKQIFRRIDTNNDGELTLEELLNGARTDAEFQSRLRVMDIDEVDLQQFFDMIDLDGSGSIEADEFVIPLSRWVHDSKTAPRFIKYNLMRAMAQQEELLKYSHQHFAAISENLQEIRCELRKGRRPFAVAKSRRSSDPPGAVKRVSFDSESSQVSNSSEVPLEPKAKDTFPERAAGIMSDLNHSIFQHKLDKLKADLELSLQVAMGQLDACFHEASLGVQSMAPTLTSPVNGEDGSEDGSPKRSVVRNSQADGALDAIPNQASDLERGKVKDAMPSKLSKKATGGIDDSELVSGDLPPARIHIRTMEV</sequence>
<comment type="subcellular location">
    <subcellularLocation>
        <location evidence="1">Membrane</location>
        <topology evidence="1">Multi-pass membrane protein</topology>
    </subcellularLocation>
</comment>
<keyword evidence="3" id="KW-0106">Calcium</keyword>
<evidence type="ECO:0000313" key="9">
    <source>
        <dbReference type="EMBL" id="OLQ04500.1"/>
    </source>
</evidence>
<evidence type="ECO:0000256" key="5">
    <source>
        <dbReference type="ARBA" id="ARBA00023136"/>
    </source>
</evidence>
<dbReference type="Gene3D" id="1.20.120.350">
    <property type="entry name" value="Voltage-gated potassium channels. Chain C"/>
    <property type="match status" value="1"/>
</dbReference>
<dbReference type="InterPro" id="IPR005821">
    <property type="entry name" value="Ion_trans_dom"/>
</dbReference>
<keyword evidence="10" id="KW-1185">Reference proteome</keyword>
<dbReference type="PANTHER" id="PTHR46726:SF1">
    <property type="entry name" value="TWO-PORE CALCIUM CHANNEL 3"/>
    <property type="match status" value="1"/>
</dbReference>
<dbReference type="InterPro" id="IPR011992">
    <property type="entry name" value="EF-hand-dom_pair"/>
</dbReference>
<feature type="domain" description="EF-hand" evidence="8">
    <location>
        <begin position="373"/>
        <end position="408"/>
    </location>
</feature>
<comment type="caution">
    <text evidence="9">The sequence shown here is derived from an EMBL/GenBank/DDBJ whole genome shotgun (WGS) entry which is preliminary data.</text>
</comment>
<feature type="region of interest" description="Disordered" evidence="6">
    <location>
        <begin position="1"/>
        <end position="26"/>
    </location>
</feature>
<dbReference type="AlphaFoldDB" id="A0A1Q9EAP8"/>
<keyword evidence="4 7" id="KW-1133">Transmembrane helix</keyword>
<evidence type="ECO:0000259" key="8">
    <source>
        <dbReference type="PROSITE" id="PS50222"/>
    </source>
</evidence>
<evidence type="ECO:0000256" key="3">
    <source>
        <dbReference type="ARBA" id="ARBA00022837"/>
    </source>
</evidence>
<feature type="transmembrane region" description="Helical" evidence="7">
    <location>
        <begin position="235"/>
        <end position="265"/>
    </location>
</feature>
<dbReference type="CDD" id="cd00051">
    <property type="entry name" value="EFh"/>
    <property type="match status" value="1"/>
</dbReference>
<dbReference type="Pfam" id="PF00520">
    <property type="entry name" value="Ion_trans"/>
    <property type="match status" value="1"/>
</dbReference>
<feature type="compositionally biased region" description="Basic and acidic residues" evidence="6">
    <location>
        <begin position="640"/>
        <end position="650"/>
    </location>
</feature>
<evidence type="ECO:0000313" key="10">
    <source>
        <dbReference type="Proteomes" id="UP000186817"/>
    </source>
</evidence>
<feature type="domain" description="EF-hand" evidence="8">
    <location>
        <begin position="417"/>
        <end position="452"/>
    </location>
</feature>
<proteinExistence type="predicted"/>
<dbReference type="InterPro" id="IPR002048">
    <property type="entry name" value="EF_hand_dom"/>
</dbReference>
<dbReference type="Pfam" id="PF13499">
    <property type="entry name" value="EF-hand_7"/>
    <property type="match status" value="1"/>
</dbReference>
<feature type="compositionally biased region" description="Acidic residues" evidence="6">
    <location>
        <begin position="12"/>
        <end position="23"/>
    </location>
</feature>
<evidence type="ECO:0000256" key="2">
    <source>
        <dbReference type="ARBA" id="ARBA00022692"/>
    </source>
</evidence>
<evidence type="ECO:0000256" key="6">
    <source>
        <dbReference type="SAM" id="MobiDB-lite"/>
    </source>
</evidence>
<keyword evidence="2 7" id="KW-0812">Transmembrane</keyword>
<feature type="transmembrane region" description="Helical" evidence="7">
    <location>
        <begin position="144"/>
        <end position="166"/>
    </location>
</feature>
<dbReference type="OrthoDB" id="444540at2759"/>
<feature type="transmembrane region" description="Helical" evidence="7">
    <location>
        <begin position="112"/>
        <end position="132"/>
    </location>
</feature>
<dbReference type="InterPro" id="IPR018247">
    <property type="entry name" value="EF_Hand_1_Ca_BS"/>
</dbReference>
<dbReference type="Gene3D" id="1.10.287.70">
    <property type="match status" value="1"/>
</dbReference>
<dbReference type="PANTHER" id="PTHR46726">
    <property type="entry name" value="TWO PORE CHANNEL 3"/>
    <property type="match status" value="1"/>
</dbReference>
<feature type="region of interest" description="Disordered" evidence="6">
    <location>
        <begin position="503"/>
        <end position="542"/>
    </location>
</feature>
<dbReference type="GO" id="GO:0016020">
    <property type="term" value="C:membrane"/>
    <property type="evidence" value="ECO:0007669"/>
    <property type="project" value="UniProtKB-SubCell"/>
</dbReference>
<feature type="compositionally biased region" description="Low complexity" evidence="6">
    <location>
        <begin position="524"/>
        <end position="534"/>
    </location>
</feature>
<evidence type="ECO:0000256" key="1">
    <source>
        <dbReference type="ARBA" id="ARBA00004141"/>
    </source>
</evidence>
<gene>
    <name evidence="9" type="primary">CACNA1C</name>
    <name evidence="9" type="ORF">AK812_SmicGene12452</name>
</gene>
<dbReference type="SMART" id="SM00054">
    <property type="entry name" value="EFh"/>
    <property type="match status" value="2"/>
</dbReference>
<dbReference type="GO" id="GO:0005509">
    <property type="term" value="F:calcium ion binding"/>
    <property type="evidence" value="ECO:0007669"/>
    <property type="project" value="InterPro"/>
</dbReference>
<protein>
    <submittedName>
        <fullName evidence="9">Voltage-dependent L-type calcium channel subunit alpha-1C</fullName>
    </submittedName>
</protein>
<feature type="transmembrane region" description="Helical" evidence="7">
    <location>
        <begin position="326"/>
        <end position="349"/>
    </location>
</feature>
<reference evidence="9 10" key="1">
    <citation type="submission" date="2016-02" db="EMBL/GenBank/DDBJ databases">
        <title>Genome analysis of coral dinoflagellate symbionts highlights evolutionary adaptations to a symbiotic lifestyle.</title>
        <authorList>
            <person name="Aranda M."/>
            <person name="Li Y."/>
            <person name="Liew Y.J."/>
            <person name="Baumgarten S."/>
            <person name="Simakov O."/>
            <person name="Wilson M."/>
            <person name="Piel J."/>
            <person name="Ashoor H."/>
            <person name="Bougouffa S."/>
            <person name="Bajic V.B."/>
            <person name="Ryu T."/>
            <person name="Ravasi T."/>
            <person name="Bayer T."/>
            <person name="Micklem G."/>
            <person name="Kim H."/>
            <person name="Bhak J."/>
            <person name="Lajeunesse T.C."/>
            <person name="Voolstra C.R."/>
        </authorList>
    </citation>
    <scope>NUCLEOTIDE SEQUENCE [LARGE SCALE GENOMIC DNA]</scope>
    <source>
        <strain evidence="9 10">CCMP2467</strain>
    </source>
</reference>
<name>A0A1Q9EAP8_SYMMI</name>